<proteinExistence type="inferred from homology"/>
<dbReference type="Proteomes" id="UP001206925">
    <property type="component" value="Unassembled WGS sequence"/>
</dbReference>
<dbReference type="EMBL" id="JAMZMK010006121">
    <property type="protein sequence ID" value="KAI7750582.1"/>
    <property type="molecule type" value="Genomic_DNA"/>
</dbReference>
<dbReference type="InterPro" id="IPR000863">
    <property type="entry name" value="Sulfotransferase_dom"/>
</dbReference>
<dbReference type="PANTHER" id="PTHR11783">
    <property type="entry name" value="SULFOTRANSFERASE SULT"/>
    <property type="match status" value="1"/>
</dbReference>
<sequence length="168" mass="19701">MSKLRSKDLPPLTLEEAFELFCLGVSEFGPFWEHVLSYWRASLESPDKILFLKYEEIKKQPEMVVRMLAAFLGKPMTLEEEEKGVVREIVKLCSFENLSNLEVNKNGVQKFVETLEVANRDYFRKGEIGDWKNYLSEEMKERIDGITYEKFHGSGRSTLERVMRSDYL</sequence>
<keyword evidence="2 3" id="KW-0808">Transferase</keyword>
<gene>
    <name evidence="5" type="ORF">M8C21_022491</name>
</gene>
<feature type="domain" description="Sulfotransferase" evidence="4">
    <location>
        <begin position="13"/>
        <end position="155"/>
    </location>
</feature>
<evidence type="ECO:0000313" key="6">
    <source>
        <dbReference type="Proteomes" id="UP001206925"/>
    </source>
</evidence>
<evidence type="ECO:0000256" key="1">
    <source>
        <dbReference type="ARBA" id="ARBA00005771"/>
    </source>
</evidence>
<evidence type="ECO:0000256" key="2">
    <source>
        <dbReference type="ARBA" id="ARBA00022679"/>
    </source>
</evidence>
<keyword evidence="6" id="KW-1185">Reference proteome</keyword>
<protein>
    <recommendedName>
        <fullName evidence="3">Sulfotransferase</fullName>
        <ecNumber evidence="3">2.8.2.-</ecNumber>
    </recommendedName>
</protein>
<dbReference type="AlphaFoldDB" id="A0AAD5GPJ0"/>
<organism evidence="5 6">
    <name type="scientific">Ambrosia artemisiifolia</name>
    <name type="common">Common ragweed</name>
    <dbReference type="NCBI Taxonomy" id="4212"/>
    <lineage>
        <taxon>Eukaryota</taxon>
        <taxon>Viridiplantae</taxon>
        <taxon>Streptophyta</taxon>
        <taxon>Embryophyta</taxon>
        <taxon>Tracheophyta</taxon>
        <taxon>Spermatophyta</taxon>
        <taxon>Magnoliopsida</taxon>
        <taxon>eudicotyledons</taxon>
        <taxon>Gunneridae</taxon>
        <taxon>Pentapetalae</taxon>
        <taxon>asterids</taxon>
        <taxon>campanulids</taxon>
        <taxon>Asterales</taxon>
        <taxon>Asteraceae</taxon>
        <taxon>Asteroideae</taxon>
        <taxon>Heliantheae alliance</taxon>
        <taxon>Heliantheae</taxon>
        <taxon>Ambrosia</taxon>
    </lineage>
</organism>
<evidence type="ECO:0000256" key="3">
    <source>
        <dbReference type="RuleBase" id="RU361155"/>
    </source>
</evidence>
<dbReference type="EC" id="2.8.2.-" evidence="3"/>
<dbReference type="GO" id="GO:0008146">
    <property type="term" value="F:sulfotransferase activity"/>
    <property type="evidence" value="ECO:0007669"/>
    <property type="project" value="InterPro"/>
</dbReference>
<dbReference type="SUPFAM" id="SSF52540">
    <property type="entry name" value="P-loop containing nucleoside triphosphate hydrolases"/>
    <property type="match status" value="1"/>
</dbReference>
<dbReference type="InterPro" id="IPR027417">
    <property type="entry name" value="P-loop_NTPase"/>
</dbReference>
<dbReference type="Pfam" id="PF00685">
    <property type="entry name" value="Sulfotransfer_1"/>
    <property type="match status" value="1"/>
</dbReference>
<name>A0AAD5GPJ0_AMBAR</name>
<evidence type="ECO:0000259" key="4">
    <source>
        <dbReference type="Pfam" id="PF00685"/>
    </source>
</evidence>
<reference evidence="5" key="1">
    <citation type="submission" date="2022-06" db="EMBL/GenBank/DDBJ databases">
        <title>Uncovering the hologenomic basis of an extraordinary plant invasion.</title>
        <authorList>
            <person name="Bieker V.C."/>
            <person name="Martin M.D."/>
            <person name="Gilbert T."/>
            <person name="Hodgins K."/>
            <person name="Battlay P."/>
            <person name="Petersen B."/>
            <person name="Wilson J."/>
        </authorList>
    </citation>
    <scope>NUCLEOTIDE SEQUENCE</scope>
    <source>
        <strain evidence="5">AA19_3_7</strain>
        <tissue evidence="5">Leaf</tissue>
    </source>
</reference>
<comment type="similarity">
    <text evidence="1 3">Belongs to the sulfotransferase 1 family.</text>
</comment>
<dbReference type="Gene3D" id="3.40.50.300">
    <property type="entry name" value="P-loop containing nucleotide triphosphate hydrolases"/>
    <property type="match status" value="1"/>
</dbReference>
<accession>A0AAD5GPJ0</accession>
<comment type="caution">
    <text evidence="5">The sequence shown here is derived from an EMBL/GenBank/DDBJ whole genome shotgun (WGS) entry which is preliminary data.</text>
</comment>
<evidence type="ECO:0000313" key="5">
    <source>
        <dbReference type="EMBL" id="KAI7750582.1"/>
    </source>
</evidence>